<dbReference type="EMBL" id="PUBV01000002">
    <property type="protein sequence ID" value="PWB09389.1"/>
    <property type="molecule type" value="Genomic_DNA"/>
</dbReference>
<accession>A0A2V1J2B3</accession>
<name>A0A2V1J2B3_9BACT</name>
<dbReference type="AlphaFoldDB" id="A0A2V1J2B3"/>
<keyword evidence="2" id="KW-1185">Reference proteome</keyword>
<evidence type="ECO:0000313" key="2">
    <source>
        <dbReference type="Proteomes" id="UP000244925"/>
    </source>
</evidence>
<reference evidence="2" key="1">
    <citation type="submission" date="2018-02" db="EMBL/GenBank/DDBJ databases">
        <authorList>
            <person name="Clavel T."/>
            <person name="Strowig T."/>
        </authorList>
    </citation>
    <scope>NUCLEOTIDE SEQUENCE [LARGE SCALE GENOMIC DNA]</scope>
    <source>
        <strain evidence="2">DSM 100764</strain>
    </source>
</reference>
<dbReference type="GeneID" id="93425306"/>
<dbReference type="Proteomes" id="UP000244925">
    <property type="component" value="Unassembled WGS sequence"/>
</dbReference>
<proteinExistence type="predicted"/>
<evidence type="ECO:0000313" key="1">
    <source>
        <dbReference type="EMBL" id="PWB09389.1"/>
    </source>
</evidence>
<sequence length="174" mass="19734">MEKLSYTNEDDKCYGATGMAIGIVVFDGEDKLAGVGLDADPGDMMEMHSSFYFSGNPGLSAKSAWAEMRENFSLSVAMMISNVMCRRMVLDRTLVAPEVRQGLQDTVVEEGRDACSLEEDEVRRIFDKEYTYLFRVFNHQGVHRVAHEFADALKRRRHLSRLEVLEELRALSSL</sequence>
<comment type="caution">
    <text evidence="1">The sequence shown here is derived from an EMBL/GenBank/DDBJ whole genome shotgun (WGS) entry which is preliminary data.</text>
</comment>
<organism evidence="1 2">
    <name type="scientific">Paramuribaculum intestinale</name>
    <dbReference type="NCBI Taxonomy" id="2094151"/>
    <lineage>
        <taxon>Bacteria</taxon>
        <taxon>Pseudomonadati</taxon>
        <taxon>Bacteroidota</taxon>
        <taxon>Bacteroidia</taxon>
        <taxon>Bacteroidales</taxon>
        <taxon>Muribaculaceae</taxon>
        <taxon>Paramuribaculum</taxon>
    </lineage>
</organism>
<dbReference type="RefSeq" id="WP_107035011.1">
    <property type="nucleotide sequence ID" value="NZ_CAOLHR010000010.1"/>
</dbReference>
<protein>
    <submittedName>
        <fullName evidence="1">Uncharacterized protein</fullName>
    </submittedName>
</protein>
<gene>
    <name evidence="1" type="ORF">C5O25_01755</name>
</gene>